<reference evidence="1 2" key="1">
    <citation type="submission" date="2019-02" db="EMBL/GenBank/DDBJ databases">
        <title>Deep-cultivation of Planctomycetes and their phenomic and genomic characterization uncovers novel biology.</title>
        <authorList>
            <person name="Wiegand S."/>
            <person name="Jogler M."/>
            <person name="Boedeker C."/>
            <person name="Pinto D."/>
            <person name="Vollmers J."/>
            <person name="Rivas-Marin E."/>
            <person name="Kohn T."/>
            <person name="Peeters S.H."/>
            <person name="Heuer A."/>
            <person name="Rast P."/>
            <person name="Oberbeckmann S."/>
            <person name="Bunk B."/>
            <person name="Jeske O."/>
            <person name="Meyerdierks A."/>
            <person name="Storesund J.E."/>
            <person name="Kallscheuer N."/>
            <person name="Luecker S."/>
            <person name="Lage O.M."/>
            <person name="Pohl T."/>
            <person name="Merkel B.J."/>
            <person name="Hornburger P."/>
            <person name="Mueller R.-W."/>
            <person name="Bruemmer F."/>
            <person name="Labrenz M."/>
            <person name="Spormann A.M."/>
            <person name="Op Den Camp H."/>
            <person name="Overmann J."/>
            <person name="Amann R."/>
            <person name="Jetten M.S.M."/>
            <person name="Mascher T."/>
            <person name="Medema M.H."/>
            <person name="Devos D.P."/>
            <person name="Kaster A.-K."/>
            <person name="Ovreas L."/>
            <person name="Rohde M."/>
            <person name="Galperin M.Y."/>
            <person name="Jogler C."/>
        </authorList>
    </citation>
    <scope>NUCLEOTIDE SEQUENCE [LARGE SCALE GENOMIC DNA]</scope>
    <source>
        <strain evidence="1 2">Enr8</strain>
    </source>
</reference>
<dbReference type="AlphaFoldDB" id="A0A5C5V9L3"/>
<protein>
    <submittedName>
        <fullName evidence="1">Uncharacterized protein</fullName>
    </submittedName>
</protein>
<sequence length="168" mass="18297">MPPHVEAIGFVLTGAGQPIVVCAVDWTGLLNQAHVEWRTAIAKAARTTPDRVAVQCVHQHDAPFICLDAQSIVSQQAGLAHLVQLDFFEQCLQNAQDAVNAAMQDLQPVTHIATGQAKVEKVASNRRIVNAEGKLVDWRGSSSRTPLMAMAARGTFPMPRPIRKEDTR</sequence>
<evidence type="ECO:0000313" key="2">
    <source>
        <dbReference type="Proteomes" id="UP000318878"/>
    </source>
</evidence>
<accession>A0A5C5V9L3</accession>
<name>A0A5C5V9L3_9BACT</name>
<organism evidence="1 2">
    <name type="scientific">Blastopirellula retiformator</name>
    <dbReference type="NCBI Taxonomy" id="2527970"/>
    <lineage>
        <taxon>Bacteria</taxon>
        <taxon>Pseudomonadati</taxon>
        <taxon>Planctomycetota</taxon>
        <taxon>Planctomycetia</taxon>
        <taxon>Pirellulales</taxon>
        <taxon>Pirellulaceae</taxon>
        <taxon>Blastopirellula</taxon>
    </lineage>
</organism>
<dbReference type="Proteomes" id="UP000318878">
    <property type="component" value="Unassembled WGS sequence"/>
</dbReference>
<evidence type="ECO:0000313" key="1">
    <source>
        <dbReference type="EMBL" id="TWT34422.1"/>
    </source>
</evidence>
<dbReference type="EMBL" id="SJPF01000002">
    <property type="protein sequence ID" value="TWT34422.1"/>
    <property type="molecule type" value="Genomic_DNA"/>
</dbReference>
<proteinExistence type="predicted"/>
<gene>
    <name evidence="1" type="ORF">Enr8_18300</name>
</gene>
<comment type="caution">
    <text evidence="1">The sequence shown here is derived from an EMBL/GenBank/DDBJ whole genome shotgun (WGS) entry which is preliminary data.</text>
</comment>
<keyword evidence="2" id="KW-1185">Reference proteome</keyword>
<dbReference type="RefSeq" id="WP_146430662.1">
    <property type="nucleotide sequence ID" value="NZ_SJPF01000002.1"/>
</dbReference>
<dbReference type="OrthoDB" id="233892at2"/>